<dbReference type="InterPro" id="IPR036638">
    <property type="entry name" value="HLH_DNA-bd_sf"/>
</dbReference>
<evidence type="ECO:0000313" key="11">
    <source>
        <dbReference type="Proteomes" id="UP001075354"/>
    </source>
</evidence>
<keyword evidence="1" id="KW-0217">Developmental protein</keyword>
<gene>
    <name evidence="10" type="ORF">ONE63_006767</name>
</gene>
<dbReference type="SMART" id="SM00353">
    <property type="entry name" value="HLH"/>
    <property type="match status" value="1"/>
</dbReference>
<keyword evidence="4" id="KW-0805">Transcription regulation</keyword>
<dbReference type="InterPro" id="IPR050359">
    <property type="entry name" value="bHLH_transcription_factors"/>
</dbReference>
<evidence type="ECO:0000256" key="7">
    <source>
        <dbReference type="ARBA" id="ARBA00023242"/>
    </source>
</evidence>
<dbReference type="Gene3D" id="4.10.280.10">
    <property type="entry name" value="Helix-loop-helix DNA-binding domain"/>
    <property type="match status" value="1"/>
</dbReference>
<reference evidence="10" key="1">
    <citation type="submission" date="2022-12" db="EMBL/GenBank/DDBJ databases">
        <title>Chromosome-level genome assembly of the bean flower thrips Megalurothrips usitatus.</title>
        <authorList>
            <person name="Ma L."/>
            <person name="Liu Q."/>
            <person name="Li H."/>
            <person name="Cai W."/>
        </authorList>
    </citation>
    <scope>NUCLEOTIDE SEQUENCE</scope>
    <source>
        <strain evidence="10">Cailab_2022a</strain>
    </source>
</reference>
<evidence type="ECO:0000313" key="10">
    <source>
        <dbReference type="EMBL" id="KAJ1528347.1"/>
    </source>
</evidence>
<feature type="region of interest" description="Disordered" evidence="8">
    <location>
        <begin position="1"/>
        <end position="51"/>
    </location>
</feature>
<evidence type="ECO:0000256" key="8">
    <source>
        <dbReference type="SAM" id="MobiDB-lite"/>
    </source>
</evidence>
<feature type="compositionally biased region" description="Polar residues" evidence="8">
    <location>
        <begin position="32"/>
        <end position="49"/>
    </location>
</feature>
<keyword evidence="11" id="KW-1185">Reference proteome</keyword>
<evidence type="ECO:0000256" key="2">
    <source>
        <dbReference type="ARBA" id="ARBA00022782"/>
    </source>
</evidence>
<dbReference type="FunFam" id="4.10.280.10:FF:000006">
    <property type="entry name" value="Neurogenic differentiation factor"/>
    <property type="match status" value="1"/>
</dbReference>
<dbReference type="GO" id="GO:0000981">
    <property type="term" value="F:DNA-binding transcription factor activity, RNA polymerase II-specific"/>
    <property type="evidence" value="ECO:0007669"/>
    <property type="project" value="TreeGrafter"/>
</dbReference>
<dbReference type="AlphaFoldDB" id="A0AAV7XPX3"/>
<dbReference type="GO" id="GO:0070888">
    <property type="term" value="F:E-box binding"/>
    <property type="evidence" value="ECO:0007669"/>
    <property type="project" value="TreeGrafter"/>
</dbReference>
<evidence type="ECO:0000256" key="1">
    <source>
        <dbReference type="ARBA" id="ARBA00022473"/>
    </source>
</evidence>
<dbReference type="GO" id="GO:0046983">
    <property type="term" value="F:protein dimerization activity"/>
    <property type="evidence" value="ECO:0007669"/>
    <property type="project" value="InterPro"/>
</dbReference>
<keyword evidence="5" id="KW-0238">DNA-binding</keyword>
<dbReference type="GO" id="GO:0045944">
    <property type="term" value="P:positive regulation of transcription by RNA polymerase II"/>
    <property type="evidence" value="ECO:0007669"/>
    <property type="project" value="TreeGrafter"/>
</dbReference>
<dbReference type="SUPFAM" id="SSF47459">
    <property type="entry name" value="HLH, helix-loop-helix DNA-binding domain"/>
    <property type="match status" value="1"/>
</dbReference>
<comment type="caution">
    <text evidence="10">The sequence shown here is derived from an EMBL/GenBank/DDBJ whole genome shotgun (WGS) entry which is preliminary data.</text>
</comment>
<dbReference type="InterPro" id="IPR011598">
    <property type="entry name" value="bHLH_dom"/>
</dbReference>
<keyword evidence="6" id="KW-0804">Transcription</keyword>
<dbReference type="PROSITE" id="PS50888">
    <property type="entry name" value="BHLH"/>
    <property type="match status" value="1"/>
</dbReference>
<dbReference type="PANTHER" id="PTHR19290:SF163">
    <property type="entry name" value="BASIC HELIX-LOOP-HELIX NEURAL TRANSCRIPTION FACTOR TAP"/>
    <property type="match status" value="1"/>
</dbReference>
<evidence type="ECO:0000256" key="4">
    <source>
        <dbReference type="ARBA" id="ARBA00023015"/>
    </source>
</evidence>
<accession>A0AAV7XPX3</accession>
<dbReference type="PANTHER" id="PTHR19290">
    <property type="entry name" value="BASIC HELIX-LOOP-HELIX PROTEIN NEUROGENIN-RELATED"/>
    <property type="match status" value="1"/>
</dbReference>
<keyword evidence="2" id="KW-0221">Differentiation</keyword>
<sequence length="361" mass="38511">MDELALEELRGALDGSSSMSGHSESRQPRTAGPQTLSRNRVSQTRTSRQVAKLKRCRRIKANDRERNRMHLLNEALDRLRCVLPTFPEDTKLTKIETLRFAHNYIWALSQAVQTVRDGGAPPETPITLSVGSVTVTVGGDAGNMITSTTGSCAIAQQRRTGHQYLPYGACSPSDAAPTPHYGSPCKSDAGSAPHYGSPCKSDAGSAPHYGSPCKSDGVPTPLYGSPCKSDPGSTPLYGSPCKLDGDAMSQYGSPRAADGGPAPHYGSPFSGLSLSPCRQPAASTSHGTPTPPTTPQHSQYSPEASLLFGDFGAQGYHQQHPLQQHGQHGLQHGLPHGLQRFNNHPAMLFNRGGMQRTAVLR</sequence>
<evidence type="ECO:0000256" key="6">
    <source>
        <dbReference type="ARBA" id="ARBA00023163"/>
    </source>
</evidence>
<keyword evidence="7" id="KW-0539">Nucleus</keyword>
<organism evidence="10 11">
    <name type="scientific">Megalurothrips usitatus</name>
    <name type="common">bean blossom thrips</name>
    <dbReference type="NCBI Taxonomy" id="439358"/>
    <lineage>
        <taxon>Eukaryota</taxon>
        <taxon>Metazoa</taxon>
        <taxon>Ecdysozoa</taxon>
        <taxon>Arthropoda</taxon>
        <taxon>Hexapoda</taxon>
        <taxon>Insecta</taxon>
        <taxon>Pterygota</taxon>
        <taxon>Neoptera</taxon>
        <taxon>Paraneoptera</taxon>
        <taxon>Thysanoptera</taxon>
        <taxon>Terebrantia</taxon>
        <taxon>Thripoidea</taxon>
        <taxon>Thripidae</taxon>
        <taxon>Megalurothrips</taxon>
    </lineage>
</organism>
<dbReference type="GO" id="GO:0061564">
    <property type="term" value="P:axon development"/>
    <property type="evidence" value="ECO:0007669"/>
    <property type="project" value="TreeGrafter"/>
</dbReference>
<keyword evidence="3" id="KW-0524">Neurogenesis</keyword>
<dbReference type="GO" id="GO:0007423">
    <property type="term" value="P:sensory organ development"/>
    <property type="evidence" value="ECO:0007669"/>
    <property type="project" value="TreeGrafter"/>
</dbReference>
<dbReference type="CDD" id="cd11428">
    <property type="entry name" value="bHLH_TS_NGN"/>
    <property type="match status" value="1"/>
</dbReference>
<proteinExistence type="predicted"/>
<evidence type="ECO:0000256" key="5">
    <source>
        <dbReference type="ARBA" id="ARBA00023125"/>
    </source>
</evidence>
<evidence type="ECO:0000259" key="9">
    <source>
        <dbReference type="PROSITE" id="PS50888"/>
    </source>
</evidence>
<protein>
    <recommendedName>
        <fullName evidence="9">BHLH domain-containing protein</fullName>
    </recommendedName>
</protein>
<dbReference type="Pfam" id="PF00010">
    <property type="entry name" value="HLH"/>
    <property type="match status" value="1"/>
</dbReference>
<feature type="domain" description="BHLH" evidence="9">
    <location>
        <begin position="56"/>
        <end position="108"/>
    </location>
</feature>
<feature type="region of interest" description="Disordered" evidence="8">
    <location>
        <begin position="248"/>
        <end position="301"/>
    </location>
</feature>
<dbReference type="GO" id="GO:0005634">
    <property type="term" value="C:nucleus"/>
    <property type="evidence" value="ECO:0007669"/>
    <property type="project" value="TreeGrafter"/>
</dbReference>
<name>A0AAV7XPX3_9NEOP</name>
<evidence type="ECO:0000256" key="3">
    <source>
        <dbReference type="ARBA" id="ARBA00022902"/>
    </source>
</evidence>
<dbReference type="Proteomes" id="UP001075354">
    <property type="component" value="Chromosome 4"/>
</dbReference>
<dbReference type="EMBL" id="JAPTSV010000004">
    <property type="protein sequence ID" value="KAJ1528347.1"/>
    <property type="molecule type" value="Genomic_DNA"/>
</dbReference>